<proteinExistence type="inferred from homology"/>
<dbReference type="GO" id="GO:0006364">
    <property type="term" value="P:rRNA processing"/>
    <property type="evidence" value="ECO:0007669"/>
    <property type="project" value="UniProtKB-UniRule"/>
</dbReference>
<evidence type="ECO:0000256" key="6">
    <source>
        <dbReference type="ARBA" id="ARBA00022833"/>
    </source>
</evidence>
<evidence type="ECO:0000256" key="5">
    <source>
        <dbReference type="ARBA" id="ARBA00022801"/>
    </source>
</evidence>
<protein>
    <recommendedName>
        <fullName evidence="7">Endoribonuclease YbeY</fullName>
        <ecNumber evidence="7">3.1.-.-</ecNumber>
    </recommendedName>
</protein>
<feature type="binding site" evidence="7">
    <location>
        <position position="91"/>
    </location>
    <ligand>
        <name>Zn(2+)</name>
        <dbReference type="ChEBI" id="CHEBI:29105"/>
        <note>catalytic</note>
    </ligand>
</feature>
<dbReference type="InterPro" id="IPR020549">
    <property type="entry name" value="YbeY_CS"/>
</dbReference>
<sequence>MLFTLTMIAQGKALNTGIMHVKNAILGEKYELSVAYINAHMARQLNRIYRKKDYSADVLAFPLSRHSGEILIRVPVTNQNAQSLVIHALLHLAGYKHGVIMKAKEYYYDKKYFSRNRRRNPRNPRGGSRACKR</sequence>
<dbReference type="InterPro" id="IPR023091">
    <property type="entry name" value="MetalPrtase_cat_dom_sf_prd"/>
</dbReference>
<dbReference type="EC" id="3.1.-.-" evidence="7"/>
<comment type="subcellular location">
    <subcellularLocation>
        <location evidence="7">Cytoplasm</location>
    </subcellularLocation>
</comment>
<gene>
    <name evidence="7" type="primary">ybeY</name>
    <name evidence="8" type="ORF">A3B93_02480</name>
</gene>
<dbReference type="Gene3D" id="3.40.390.30">
    <property type="entry name" value="Metalloproteases ('zincins'), catalytic domain"/>
    <property type="match status" value="1"/>
</dbReference>
<name>A0A1F6WJI3_9BACT</name>
<evidence type="ECO:0000256" key="4">
    <source>
        <dbReference type="ARBA" id="ARBA00022759"/>
    </source>
</evidence>
<keyword evidence="2 7" id="KW-0540">Nuclease</keyword>
<accession>A0A1F6WJI3</accession>
<evidence type="ECO:0000256" key="1">
    <source>
        <dbReference type="ARBA" id="ARBA00010875"/>
    </source>
</evidence>
<dbReference type="SUPFAM" id="SSF55486">
    <property type="entry name" value="Metalloproteases ('zincins'), catalytic domain"/>
    <property type="match status" value="1"/>
</dbReference>
<keyword evidence="5 7" id="KW-0378">Hydrolase</keyword>
<keyword evidence="7" id="KW-0690">Ribosome biogenesis</keyword>
<dbReference type="GO" id="GO:0008270">
    <property type="term" value="F:zinc ion binding"/>
    <property type="evidence" value="ECO:0007669"/>
    <property type="project" value="UniProtKB-UniRule"/>
</dbReference>
<evidence type="ECO:0000256" key="2">
    <source>
        <dbReference type="ARBA" id="ARBA00022722"/>
    </source>
</evidence>
<organism evidence="8 9">
    <name type="scientific">Candidatus Nomurabacteria bacterium RIFCSPHIGHO2_02_FULL_42_24</name>
    <dbReference type="NCBI Taxonomy" id="1801757"/>
    <lineage>
        <taxon>Bacteria</taxon>
        <taxon>Candidatus Nomuraibacteriota</taxon>
    </lineage>
</organism>
<dbReference type="GO" id="GO:0004222">
    <property type="term" value="F:metalloendopeptidase activity"/>
    <property type="evidence" value="ECO:0007669"/>
    <property type="project" value="InterPro"/>
</dbReference>
<comment type="cofactor">
    <cofactor evidence="7">
        <name>Zn(2+)</name>
        <dbReference type="ChEBI" id="CHEBI:29105"/>
    </cofactor>
    <text evidence="7">Binds 1 zinc ion.</text>
</comment>
<keyword evidence="3 7" id="KW-0479">Metal-binding</keyword>
<feature type="binding site" evidence="7">
    <location>
        <position position="87"/>
    </location>
    <ligand>
        <name>Zn(2+)</name>
        <dbReference type="ChEBI" id="CHEBI:29105"/>
        <note>catalytic</note>
    </ligand>
</feature>
<dbReference type="GO" id="GO:0005737">
    <property type="term" value="C:cytoplasm"/>
    <property type="evidence" value="ECO:0007669"/>
    <property type="project" value="UniProtKB-SubCell"/>
</dbReference>
<reference evidence="8 9" key="1">
    <citation type="journal article" date="2016" name="Nat. Commun.">
        <title>Thousands of microbial genomes shed light on interconnected biogeochemical processes in an aquifer system.</title>
        <authorList>
            <person name="Anantharaman K."/>
            <person name="Brown C.T."/>
            <person name="Hug L.A."/>
            <person name="Sharon I."/>
            <person name="Castelle C.J."/>
            <person name="Probst A.J."/>
            <person name="Thomas B.C."/>
            <person name="Singh A."/>
            <person name="Wilkins M.J."/>
            <person name="Karaoz U."/>
            <person name="Brodie E.L."/>
            <person name="Williams K.H."/>
            <person name="Hubbard S.S."/>
            <person name="Banfield J.F."/>
        </authorList>
    </citation>
    <scope>NUCLEOTIDE SEQUENCE [LARGE SCALE GENOMIC DNA]</scope>
</reference>
<evidence type="ECO:0000313" key="9">
    <source>
        <dbReference type="Proteomes" id="UP000179880"/>
    </source>
</evidence>
<keyword evidence="7" id="KW-0963">Cytoplasm</keyword>
<dbReference type="PROSITE" id="PS01306">
    <property type="entry name" value="UPF0054"/>
    <property type="match status" value="1"/>
</dbReference>
<keyword evidence="7" id="KW-0698">rRNA processing</keyword>
<keyword evidence="4 7" id="KW-0255">Endonuclease</keyword>
<evidence type="ECO:0000313" key="8">
    <source>
        <dbReference type="EMBL" id="OGI82059.1"/>
    </source>
</evidence>
<dbReference type="InterPro" id="IPR002036">
    <property type="entry name" value="YbeY"/>
</dbReference>
<dbReference type="EMBL" id="MFUH01000013">
    <property type="protein sequence ID" value="OGI82059.1"/>
    <property type="molecule type" value="Genomic_DNA"/>
</dbReference>
<comment type="function">
    <text evidence="7">Single strand-specific metallo-endoribonuclease involved in late-stage 70S ribosome quality control and in maturation of the 3' terminus of the 16S rRNA.</text>
</comment>
<keyword evidence="6 7" id="KW-0862">Zinc</keyword>
<feature type="binding site" evidence="7">
    <location>
        <position position="97"/>
    </location>
    <ligand>
        <name>Zn(2+)</name>
        <dbReference type="ChEBI" id="CHEBI:29105"/>
        <note>catalytic</note>
    </ligand>
</feature>
<comment type="caution">
    <text evidence="8">The sequence shown here is derived from an EMBL/GenBank/DDBJ whole genome shotgun (WGS) entry which is preliminary data.</text>
</comment>
<dbReference type="AlphaFoldDB" id="A0A1F6WJI3"/>
<comment type="similarity">
    <text evidence="1 7">Belongs to the endoribonuclease YbeY family.</text>
</comment>
<dbReference type="HAMAP" id="MF_00009">
    <property type="entry name" value="Endoribonucl_YbeY"/>
    <property type="match status" value="1"/>
</dbReference>
<dbReference type="NCBIfam" id="TIGR00043">
    <property type="entry name" value="rRNA maturation RNase YbeY"/>
    <property type="match status" value="1"/>
</dbReference>
<evidence type="ECO:0000256" key="7">
    <source>
        <dbReference type="HAMAP-Rule" id="MF_00009"/>
    </source>
</evidence>
<dbReference type="Pfam" id="PF02130">
    <property type="entry name" value="YbeY"/>
    <property type="match status" value="1"/>
</dbReference>
<evidence type="ECO:0000256" key="3">
    <source>
        <dbReference type="ARBA" id="ARBA00022723"/>
    </source>
</evidence>
<dbReference type="Proteomes" id="UP000179880">
    <property type="component" value="Unassembled WGS sequence"/>
</dbReference>
<dbReference type="GO" id="GO:0004521">
    <property type="term" value="F:RNA endonuclease activity"/>
    <property type="evidence" value="ECO:0007669"/>
    <property type="project" value="UniProtKB-UniRule"/>
</dbReference>